<sequence length="383" mass="44326">NDDLKASLERFWDVEELLPCIPNTTSLLDQDLEEHFKRHTKIADDGRFIVRIPLWGELNQLGDSMEQAQRRLLSLERRLARHKHTYEDYRKFIREYLELRHMTPVLPHELNKVRYVILHLCVVKPDSTTTMLRVVFDASAKSTTGVSLNDLQAIGPVIQPDLLHVWLHFRMQTVVVTADIAKMYRQVWVAEPDTWMQCILWRDDTTCSAQMYRLCSVTYGEASSSYLVCRVLYEVGEEIRSSIQEIADAIQRSFYVDNLSMGAATKAIKMLGLAWCPTADTFQLIIEDAFHTPVNTLTKRGLVSRITKLYDPVGILQPVIITAKIIMQDLWRDNLKLYERIKDVFGARIRQTRWWTDSQVVLAWIRSDNTKSSSQDSSSDEST</sequence>
<dbReference type="SUPFAM" id="SSF56672">
    <property type="entry name" value="DNA/RNA polymerases"/>
    <property type="match status" value="1"/>
</dbReference>
<evidence type="ECO:0000256" key="1">
    <source>
        <dbReference type="SAM" id="Coils"/>
    </source>
</evidence>
<dbReference type="GO" id="GO:0071897">
    <property type="term" value="P:DNA biosynthetic process"/>
    <property type="evidence" value="ECO:0007669"/>
    <property type="project" value="UniProtKB-ARBA"/>
</dbReference>
<dbReference type="VEuPathDB" id="VectorBase:AEPI010982"/>
<accession>A0A182PVJ5</accession>
<dbReference type="EnsemblMetazoa" id="AEPI010982-RA">
    <property type="protein sequence ID" value="AEPI010982-PA"/>
    <property type="gene ID" value="AEPI010982"/>
</dbReference>
<dbReference type="STRING" id="199890.A0A182PVJ5"/>
<reference evidence="3" key="1">
    <citation type="submission" date="2013-03" db="EMBL/GenBank/DDBJ databases">
        <title>The Genome Sequence of Anopheles epiroticus epiroticus2.</title>
        <authorList>
            <consortium name="The Broad Institute Genomics Platform"/>
            <person name="Neafsey D.E."/>
            <person name="Howell P."/>
            <person name="Walker B."/>
            <person name="Young S.K."/>
            <person name="Zeng Q."/>
            <person name="Gargeya S."/>
            <person name="Fitzgerald M."/>
            <person name="Haas B."/>
            <person name="Abouelleil A."/>
            <person name="Allen A.W."/>
            <person name="Alvarado L."/>
            <person name="Arachchi H.M."/>
            <person name="Berlin A.M."/>
            <person name="Chapman S.B."/>
            <person name="Gainer-Dewar J."/>
            <person name="Goldberg J."/>
            <person name="Griggs A."/>
            <person name="Gujja S."/>
            <person name="Hansen M."/>
            <person name="Howarth C."/>
            <person name="Imamovic A."/>
            <person name="Ireland A."/>
            <person name="Larimer J."/>
            <person name="McCowan C."/>
            <person name="Murphy C."/>
            <person name="Pearson M."/>
            <person name="Poon T.W."/>
            <person name="Priest M."/>
            <person name="Roberts A."/>
            <person name="Saif S."/>
            <person name="Shea T."/>
            <person name="Sisk P."/>
            <person name="Sykes S."/>
            <person name="Wortman J."/>
            <person name="Nusbaum C."/>
            <person name="Birren B."/>
        </authorList>
    </citation>
    <scope>NUCLEOTIDE SEQUENCE [LARGE SCALE GENOMIC DNA]</scope>
    <source>
        <strain evidence="3">Epiroticus2</strain>
    </source>
</reference>
<feature type="coiled-coil region" evidence="1">
    <location>
        <begin position="58"/>
        <end position="85"/>
    </location>
</feature>
<dbReference type="Proteomes" id="UP000075885">
    <property type="component" value="Unassembled WGS sequence"/>
</dbReference>
<evidence type="ECO:0000313" key="3">
    <source>
        <dbReference type="Proteomes" id="UP000075885"/>
    </source>
</evidence>
<protein>
    <recommendedName>
        <fullName evidence="4">Peptidase aspartic putative domain-containing protein</fullName>
    </recommendedName>
</protein>
<dbReference type="PANTHER" id="PTHR47331">
    <property type="entry name" value="PHD-TYPE DOMAIN-CONTAINING PROTEIN"/>
    <property type="match status" value="1"/>
</dbReference>
<dbReference type="AlphaFoldDB" id="A0A182PVJ5"/>
<dbReference type="InterPro" id="IPR008042">
    <property type="entry name" value="Retrotrans_Pao"/>
</dbReference>
<dbReference type="Pfam" id="PF05380">
    <property type="entry name" value="Peptidase_A17"/>
    <property type="match status" value="1"/>
</dbReference>
<name>A0A182PVJ5_9DIPT</name>
<keyword evidence="1" id="KW-0175">Coiled coil</keyword>
<keyword evidence="3" id="KW-1185">Reference proteome</keyword>
<reference evidence="2" key="2">
    <citation type="submission" date="2020-05" db="UniProtKB">
        <authorList>
            <consortium name="EnsemblMetazoa"/>
        </authorList>
    </citation>
    <scope>IDENTIFICATION</scope>
    <source>
        <strain evidence="2">Epiroticus2</strain>
    </source>
</reference>
<evidence type="ECO:0008006" key="4">
    <source>
        <dbReference type="Google" id="ProtNLM"/>
    </source>
</evidence>
<organism evidence="2 3">
    <name type="scientific">Anopheles epiroticus</name>
    <dbReference type="NCBI Taxonomy" id="199890"/>
    <lineage>
        <taxon>Eukaryota</taxon>
        <taxon>Metazoa</taxon>
        <taxon>Ecdysozoa</taxon>
        <taxon>Arthropoda</taxon>
        <taxon>Hexapoda</taxon>
        <taxon>Insecta</taxon>
        <taxon>Pterygota</taxon>
        <taxon>Neoptera</taxon>
        <taxon>Endopterygota</taxon>
        <taxon>Diptera</taxon>
        <taxon>Nematocera</taxon>
        <taxon>Culicoidea</taxon>
        <taxon>Culicidae</taxon>
        <taxon>Anophelinae</taxon>
        <taxon>Anopheles</taxon>
    </lineage>
</organism>
<proteinExistence type="predicted"/>
<dbReference type="InterPro" id="IPR043502">
    <property type="entry name" value="DNA/RNA_pol_sf"/>
</dbReference>
<evidence type="ECO:0000313" key="2">
    <source>
        <dbReference type="EnsemblMetazoa" id="AEPI010982-PA"/>
    </source>
</evidence>
<dbReference type="PANTHER" id="PTHR47331:SF1">
    <property type="entry name" value="GAG-LIKE PROTEIN"/>
    <property type="match status" value="1"/>
</dbReference>